<dbReference type="PANTHER" id="PTHR45947:SF3">
    <property type="entry name" value="SULFOQUINOVOSYL TRANSFERASE SQD2"/>
    <property type="match status" value="1"/>
</dbReference>
<sequence length="378" mass="43705">MNKSILIITPFFSPNIGGVETHLMDLTSELDHLGYKVFVQTYSPLTTKIFYKSHQTIGNIDIHRYKWFGANLFHKLEKLPLFEFIYLTPYLFFRIFFWLLSNHRHIDIIHSHGITAAFIGNILNFFYPKKKHIVSIYSSYSHINSKNFTFKLIAFILNKSDHILTQSKISISQLQKIGVNKNKISQYFHWIDTNRFSPSNPSKLFKRLKLKKAFTVLFVGRLIPSKGALLLAKIATKLPDINFLFIGTGPIFNQLQKMKKTHKNIYLLGDISYSKLHLYYPLADIFCLPSLYEEGWGRVLMESLSCKVPVLASNLGAVPEVVDSSISILIKPTPNNFYQEILKLKNNPSILNDLKNNSRIYALKNFSSKNISHIIKYY</sequence>
<feature type="transmembrane region" description="Helical" evidence="1">
    <location>
        <begin position="106"/>
        <end position="127"/>
    </location>
</feature>
<dbReference type="SUPFAM" id="SSF53756">
    <property type="entry name" value="UDP-Glycosyltransferase/glycogen phosphorylase"/>
    <property type="match status" value="1"/>
</dbReference>
<dbReference type="AlphaFoldDB" id="A0A1F6YH29"/>
<dbReference type="EMBL" id="MFVW01000036">
    <property type="protein sequence ID" value="OGJ05654.1"/>
    <property type="molecule type" value="Genomic_DNA"/>
</dbReference>
<feature type="transmembrane region" description="Helical" evidence="1">
    <location>
        <begin position="81"/>
        <end position="100"/>
    </location>
</feature>
<protein>
    <recommendedName>
        <fullName evidence="6">Glycosyltransferase subfamily 4-like N-terminal domain-containing protein</fullName>
    </recommendedName>
</protein>
<dbReference type="InterPro" id="IPR050194">
    <property type="entry name" value="Glycosyltransferase_grp1"/>
</dbReference>
<evidence type="ECO:0008006" key="6">
    <source>
        <dbReference type="Google" id="ProtNLM"/>
    </source>
</evidence>
<dbReference type="Proteomes" id="UP000179274">
    <property type="component" value="Unassembled WGS sequence"/>
</dbReference>
<organism evidence="4 5">
    <name type="scientific">Candidatus Nomurabacteria bacterium RIFOXYA1_FULL_35_17</name>
    <dbReference type="NCBI Taxonomy" id="1801798"/>
    <lineage>
        <taxon>Bacteria</taxon>
        <taxon>Candidatus Nomuraibacteriota</taxon>
    </lineage>
</organism>
<reference evidence="4 5" key="1">
    <citation type="journal article" date="2016" name="Nat. Commun.">
        <title>Thousands of microbial genomes shed light on interconnected biogeochemical processes in an aquifer system.</title>
        <authorList>
            <person name="Anantharaman K."/>
            <person name="Brown C.T."/>
            <person name="Hug L.A."/>
            <person name="Sharon I."/>
            <person name="Castelle C.J."/>
            <person name="Probst A.J."/>
            <person name="Thomas B.C."/>
            <person name="Singh A."/>
            <person name="Wilkins M.J."/>
            <person name="Karaoz U."/>
            <person name="Brodie E.L."/>
            <person name="Williams K.H."/>
            <person name="Hubbard S.S."/>
            <person name="Banfield J.F."/>
        </authorList>
    </citation>
    <scope>NUCLEOTIDE SEQUENCE [LARGE SCALE GENOMIC DNA]</scope>
</reference>
<keyword evidence="1" id="KW-0812">Transmembrane</keyword>
<comment type="caution">
    <text evidence="4">The sequence shown here is derived from an EMBL/GenBank/DDBJ whole genome shotgun (WGS) entry which is preliminary data.</text>
</comment>
<dbReference type="PANTHER" id="PTHR45947">
    <property type="entry name" value="SULFOQUINOVOSYL TRANSFERASE SQD2"/>
    <property type="match status" value="1"/>
</dbReference>
<dbReference type="Pfam" id="PF13439">
    <property type="entry name" value="Glyco_transf_4"/>
    <property type="match status" value="1"/>
</dbReference>
<feature type="domain" description="Glycosyltransferase subfamily 4-like N-terminal" evidence="3">
    <location>
        <begin position="16"/>
        <end position="195"/>
    </location>
</feature>
<evidence type="ECO:0000313" key="5">
    <source>
        <dbReference type="Proteomes" id="UP000179274"/>
    </source>
</evidence>
<feature type="domain" description="Glycosyl transferase family 1" evidence="2">
    <location>
        <begin position="205"/>
        <end position="359"/>
    </location>
</feature>
<accession>A0A1F6YH29</accession>
<name>A0A1F6YH29_9BACT</name>
<dbReference type="Gene3D" id="3.40.50.2000">
    <property type="entry name" value="Glycogen Phosphorylase B"/>
    <property type="match status" value="2"/>
</dbReference>
<keyword evidence="1" id="KW-0472">Membrane</keyword>
<keyword evidence="1" id="KW-1133">Transmembrane helix</keyword>
<evidence type="ECO:0000259" key="3">
    <source>
        <dbReference type="Pfam" id="PF13439"/>
    </source>
</evidence>
<proteinExistence type="predicted"/>
<dbReference type="InterPro" id="IPR028098">
    <property type="entry name" value="Glyco_trans_4-like_N"/>
</dbReference>
<dbReference type="GO" id="GO:0016757">
    <property type="term" value="F:glycosyltransferase activity"/>
    <property type="evidence" value="ECO:0007669"/>
    <property type="project" value="InterPro"/>
</dbReference>
<dbReference type="Pfam" id="PF00534">
    <property type="entry name" value="Glycos_transf_1"/>
    <property type="match status" value="1"/>
</dbReference>
<gene>
    <name evidence="4" type="ORF">A2192_00325</name>
</gene>
<dbReference type="CDD" id="cd03801">
    <property type="entry name" value="GT4_PimA-like"/>
    <property type="match status" value="1"/>
</dbReference>
<evidence type="ECO:0000256" key="1">
    <source>
        <dbReference type="SAM" id="Phobius"/>
    </source>
</evidence>
<evidence type="ECO:0000259" key="2">
    <source>
        <dbReference type="Pfam" id="PF00534"/>
    </source>
</evidence>
<evidence type="ECO:0000313" key="4">
    <source>
        <dbReference type="EMBL" id="OGJ05654.1"/>
    </source>
</evidence>
<dbReference type="InterPro" id="IPR001296">
    <property type="entry name" value="Glyco_trans_1"/>
</dbReference>